<keyword evidence="1 4" id="KW-0489">Methyltransferase</keyword>
<keyword evidence="3 4" id="KW-0862">Zinc</keyword>
<gene>
    <name evidence="6" type="ORF">HUK65_00580</name>
</gene>
<dbReference type="InterPro" id="IPR036589">
    <property type="entry name" value="HCY_dom_sf"/>
</dbReference>
<feature type="binding site" evidence="3 4">
    <location>
        <position position="278"/>
    </location>
    <ligand>
        <name>Zn(2+)</name>
        <dbReference type="ChEBI" id="CHEBI:29105"/>
    </ligand>
</feature>
<dbReference type="PROSITE" id="PS50970">
    <property type="entry name" value="HCY"/>
    <property type="match status" value="1"/>
</dbReference>
<proteinExistence type="predicted"/>
<keyword evidence="2 4" id="KW-0808">Transferase</keyword>
<sequence>MSAITLLDGGMGQELLARAGDRPTPLWATQVMLDRPELVQAIHADYFAAGATVATANTYAVHRDRLAGTPFADRFEALLAQALDAARAARDAHGGGRIAASTGPLVQSYRPDKMPPHDRAVAIYAEVANLLAPRCDILLAETVASVAHARAFIEAAAPIAARHGIPLWLAVTLSDTDGTVLRSGEPIAALAPVLGPVESLLANCSAPEAMDTAMPHLAALGRPFGALANGFEQITEDFLREKPTADALTARRDMGPERYADHALGWVAAGATLVGGCCETGPAHIAEIARRLRAAGHTIV</sequence>
<reference evidence="6 7" key="1">
    <citation type="journal article" date="2000" name="Arch. Microbiol.">
        <title>Rhodobaca bogoriensis gen. nov. and sp. nov., an alkaliphilic purple nonsulfur bacterium from African Rift Valley soda lakes.</title>
        <authorList>
            <person name="Milford A.D."/>
            <person name="Achenbach L.A."/>
            <person name="Jung D.O."/>
            <person name="Madigan M.T."/>
        </authorList>
    </citation>
    <scope>NUCLEOTIDE SEQUENCE [LARGE SCALE GENOMIC DNA]</scope>
    <source>
        <strain evidence="6 7">2376</strain>
    </source>
</reference>
<accession>A0A7Z0HWK4</accession>
<feature type="binding site" evidence="4">
    <location>
        <position position="204"/>
    </location>
    <ligand>
        <name>Zn(2+)</name>
        <dbReference type="ChEBI" id="CHEBI:29105"/>
    </ligand>
</feature>
<dbReference type="GO" id="GO:0008270">
    <property type="term" value="F:zinc ion binding"/>
    <property type="evidence" value="ECO:0007669"/>
    <property type="project" value="InterPro"/>
</dbReference>
<comment type="caution">
    <text evidence="6">The sequence shown here is derived from an EMBL/GenBank/DDBJ whole genome shotgun (WGS) entry which is preliminary data.</text>
</comment>
<dbReference type="PANTHER" id="PTHR11103:SF18">
    <property type="entry name" value="SLR1189 PROTEIN"/>
    <property type="match status" value="1"/>
</dbReference>
<feature type="binding site" evidence="3 4">
    <location>
        <position position="277"/>
    </location>
    <ligand>
        <name>Zn(2+)</name>
        <dbReference type="ChEBI" id="CHEBI:29105"/>
    </ligand>
</feature>
<protein>
    <submittedName>
        <fullName evidence="6">Homocysteine S-methyltransferase family protein</fullName>
    </submittedName>
</protein>
<evidence type="ECO:0000256" key="1">
    <source>
        <dbReference type="ARBA" id="ARBA00022603"/>
    </source>
</evidence>
<dbReference type="RefSeq" id="WP_179904173.1">
    <property type="nucleotide sequence ID" value="NZ_JACBXS010000001.1"/>
</dbReference>
<dbReference type="Pfam" id="PF02574">
    <property type="entry name" value="S-methyl_trans"/>
    <property type="match status" value="1"/>
</dbReference>
<dbReference type="GO" id="GO:0032259">
    <property type="term" value="P:methylation"/>
    <property type="evidence" value="ECO:0007669"/>
    <property type="project" value="UniProtKB-KW"/>
</dbReference>
<dbReference type="GO" id="GO:0009086">
    <property type="term" value="P:methionine biosynthetic process"/>
    <property type="evidence" value="ECO:0007669"/>
    <property type="project" value="InterPro"/>
</dbReference>
<evidence type="ECO:0000256" key="3">
    <source>
        <dbReference type="PIRSR" id="PIRSR037505-2"/>
    </source>
</evidence>
<evidence type="ECO:0000259" key="5">
    <source>
        <dbReference type="PROSITE" id="PS50970"/>
    </source>
</evidence>
<dbReference type="SUPFAM" id="SSF82282">
    <property type="entry name" value="Homocysteine S-methyltransferase"/>
    <property type="match status" value="1"/>
</dbReference>
<evidence type="ECO:0000313" key="7">
    <source>
        <dbReference type="Proteomes" id="UP000529417"/>
    </source>
</evidence>
<evidence type="ECO:0000256" key="4">
    <source>
        <dbReference type="PROSITE-ProRule" id="PRU00333"/>
    </source>
</evidence>
<evidence type="ECO:0000256" key="2">
    <source>
        <dbReference type="ARBA" id="ARBA00022679"/>
    </source>
</evidence>
<dbReference type="EMBL" id="JACBXS010000001">
    <property type="protein sequence ID" value="NYS23470.1"/>
    <property type="molecule type" value="Genomic_DNA"/>
</dbReference>
<feature type="domain" description="Hcy-binding" evidence="5">
    <location>
        <begin position="1"/>
        <end position="292"/>
    </location>
</feature>
<dbReference type="Proteomes" id="UP000529417">
    <property type="component" value="Unassembled WGS sequence"/>
</dbReference>
<keyword evidence="3 4" id="KW-0479">Metal-binding</keyword>
<comment type="cofactor">
    <cofactor evidence="3">
        <name>Zn(2+)</name>
        <dbReference type="ChEBI" id="CHEBI:29105"/>
    </cofactor>
    <text evidence="3">Binds 1 zinc ion per subunit.</text>
</comment>
<evidence type="ECO:0000313" key="6">
    <source>
        <dbReference type="EMBL" id="NYS23470.1"/>
    </source>
</evidence>
<dbReference type="InterPro" id="IPR003726">
    <property type="entry name" value="HCY_dom"/>
</dbReference>
<name>A0A7Z0HWK4_9RHOB</name>
<dbReference type="AlphaFoldDB" id="A0A7Z0HWK4"/>
<dbReference type="InterPro" id="IPR017226">
    <property type="entry name" value="BHMT-like"/>
</dbReference>
<organism evidence="6 7">
    <name type="scientific">Rhabdonatronobacter sediminivivens</name>
    <dbReference type="NCBI Taxonomy" id="2743469"/>
    <lineage>
        <taxon>Bacteria</taxon>
        <taxon>Pseudomonadati</taxon>
        <taxon>Pseudomonadota</taxon>
        <taxon>Alphaproteobacteria</taxon>
        <taxon>Rhodobacterales</taxon>
        <taxon>Paracoccaceae</taxon>
        <taxon>Rhabdonatronobacter</taxon>
    </lineage>
</organism>
<dbReference type="GO" id="GO:0008168">
    <property type="term" value="F:methyltransferase activity"/>
    <property type="evidence" value="ECO:0007669"/>
    <property type="project" value="UniProtKB-UniRule"/>
</dbReference>
<dbReference type="Gene3D" id="3.20.20.330">
    <property type="entry name" value="Homocysteine-binding-like domain"/>
    <property type="match status" value="1"/>
</dbReference>
<dbReference type="PANTHER" id="PTHR11103">
    <property type="entry name" value="SLR1189 PROTEIN"/>
    <property type="match status" value="1"/>
</dbReference>
<keyword evidence="7" id="KW-1185">Reference proteome</keyword>
<dbReference type="PIRSF" id="PIRSF037505">
    <property type="entry name" value="Betaine_HMT"/>
    <property type="match status" value="1"/>
</dbReference>